<comment type="caution">
    <text evidence="2">The sequence shown here is derived from an EMBL/GenBank/DDBJ whole genome shotgun (WGS) entry which is preliminary data.</text>
</comment>
<proteinExistence type="predicted"/>
<dbReference type="Pfam" id="PF09937">
    <property type="entry name" value="DUF2169"/>
    <property type="match status" value="1"/>
</dbReference>
<reference evidence="2 3" key="1">
    <citation type="submission" date="2023-08" db="EMBL/GenBank/DDBJ databases">
        <title>Genome sequencing of plant associated microbes to promote plant fitness in Sorghum bicolor and Oryza sativa.</title>
        <authorList>
            <person name="Coleman-Derr D."/>
        </authorList>
    </citation>
    <scope>NUCLEOTIDE SEQUENCE [LARGE SCALE GENOMIC DNA]</scope>
    <source>
        <strain evidence="2 3">SLBN-33</strain>
    </source>
</reference>
<evidence type="ECO:0000313" key="3">
    <source>
        <dbReference type="Proteomes" id="UP001245184"/>
    </source>
</evidence>
<accession>A0ABD5CRS5</accession>
<name>A0ABD5CRS5_9BURK</name>
<dbReference type="Pfam" id="PF00805">
    <property type="entry name" value="Pentapeptide"/>
    <property type="match status" value="4"/>
</dbReference>
<dbReference type="InterPro" id="IPR001646">
    <property type="entry name" value="5peptide_repeat"/>
</dbReference>
<sequence>MKINKPSNVLMLFNSGALPGRPTVCVTLGYLAGADGELVSEQEAWRKLCAQFKDASFDEGFKKARGTFAVVGNAFSQGGRAITGLEVRVRFASLEKGLHVHGDRYWELGASGWRPSAPVPFTSMPVGLAQAFGGDGWPSNPIGRGYYANADDANGMLLPNVELPGAGVRAPQDRPLPATFHPLPAGAPQRTRLIGKTDEYWRENEFPRLPADTDPGYFDGVDEAQCAPGYWRGDEEYSVTGMHLDKALVSGALPALRPRLLWRSRAEPAEVREAVLDLDTVWLLPNSEQVLLFYRALIEVAQIDAVDIAAMRVYTEKLREPATALGLLVAQWNAELEAKPARSARGPEQGGGVDADASSLRDEFWARFVAAREAILKESIAEAKKAGVPIDFPPPVRPPISPQPRLQPVSAADMKAKVAAARVEANQLLRKTLQESGMDADAILAQTAKSPPATVAVSDLLKEMALAGSLNARMSVELAEAEQFVADLTARVNAGRSAMPKPAALAWSPGASAADAPPPQALPLARRELDAAGLREALARKEPVVRIRIEDADLTDVDLSEVDLSGSEFVRCLLNGAPMTGATLADTVFTDCNLERVDAMRIDGRRMSLRNTSWQGAKLRQADLSASRADGCAFDNANFSGAKLEKAQLMRTSLVAAVLEDAHAASAVFSACNLTDIKANGVFLSSAVIKHCRAERASFAAACLKGSSWWNVAGRQIGFCNADMSGARIGSDSDFQSGNFEGANLTNASARNTSFESATLRGACLERALFANCNLSDTDAYRVVATQADLAGSNFSGARWVSANLMQASLRRTTLVNVDLRGANLFAADVRGAVRRGLALQDAMLARSEIGEPA</sequence>
<gene>
    <name evidence="2" type="ORF">QF025_006844</name>
</gene>
<evidence type="ECO:0000313" key="2">
    <source>
        <dbReference type="EMBL" id="MDR6208043.1"/>
    </source>
</evidence>
<dbReference type="AlphaFoldDB" id="A0ABD5CRS5"/>
<dbReference type="InterPro" id="IPR051082">
    <property type="entry name" value="Pentapeptide-BTB/POZ_domain"/>
</dbReference>
<organism evidence="2 3">
    <name type="scientific">Paraburkholderia graminis</name>
    <dbReference type="NCBI Taxonomy" id="60548"/>
    <lineage>
        <taxon>Bacteria</taxon>
        <taxon>Pseudomonadati</taxon>
        <taxon>Pseudomonadota</taxon>
        <taxon>Betaproteobacteria</taxon>
        <taxon>Burkholderiales</taxon>
        <taxon>Burkholderiaceae</taxon>
        <taxon>Paraburkholderia</taxon>
    </lineage>
</organism>
<dbReference type="PANTHER" id="PTHR14136">
    <property type="entry name" value="BTB_POZ DOMAIN-CONTAINING PROTEIN KCTD9"/>
    <property type="match status" value="1"/>
</dbReference>
<evidence type="ECO:0000259" key="1">
    <source>
        <dbReference type="Pfam" id="PF09937"/>
    </source>
</evidence>
<feature type="domain" description="DUF2169" evidence="1">
    <location>
        <begin position="23"/>
        <end position="295"/>
    </location>
</feature>
<dbReference type="InterPro" id="IPR018683">
    <property type="entry name" value="DUF2169"/>
</dbReference>
<dbReference type="RefSeq" id="WP_310035486.1">
    <property type="nucleotide sequence ID" value="NZ_JAVIZN010000003.1"/>
</dbReference>
<dbReference type="Gene3D" id="2.160.20.80">
    <property type="entry name" value="E3 ubiquitin-protein ligase SopA"/>
    <property type="match status" value="2"/>
</dbReference>
<protein>
    <submittedName>
        <fullName evidence="2">Uncharacterized protein YjbI with pentapeptide repeats</fullName>
    </submittedName>
</protein>
<dbReference type="PANTHER" id="PTHR14136:SF17">
    <property type="entry name" value="BTB_POZ DOMAIN-CONTAINING PROTEIN KCTD9"/>
    <property type="match status" value="1"/>
</dbReference>
<dbReference type="EMBL" id="JAVIZN010000003">
    <property type="protein sequence ID" value="MDR6208043.1"/>
    <property type="molecule type" value="Genomic_DNA"/>
</dbReference>
<dbReference type="SUPFAM" id="SSF141571">
    <property type="entry name" value="Pentapeptide repeat-like"/>
    <property type="match status" value="2"/>
</dbReference>
<dbReference type="Proteomes" id="UP001245184">
    <property type="component" value="Unassembled WGS sequence"/>
</dbReference>